<dbReference type="GO" id="GO:0004803">
    <property type="term" value="F:transposase activity"/>
    <property type="evidence" value="ECO:0007669"/>
    <property type="project" value="InterPro"/>
</dbReference>
<dbReference type="Gene3D" id="1.10.10.10">
    <property type="entry name" value="Winged helix-like DNA-binding domain superfamily/Winged helix DNA-binding domain"/>
    <property type="match status" value="1"/>
</dbReference>
<dbReference type="InterPro" id="IPR036388">
    <property type="entry name" value="WH-like_DNA-bd_sf"/>
</dbReference>
<gene>
    <name evidence="1" type="ORF">SAMN05216231_3637</name>
</gene>
<accession>A0A1H1GD94</accession>
<dbReference type="EMBL" id="FNKD01000005">
    <property type="protein sequence ID" value="SDR10848.1"/>
    <property type="molecule type" value="Genomic_DNA"/>
</dbReference>
<protein>
    <submittedName>
        <fullName evidence="1">Transposase and inactivated derivatives</fullName>
    </submittedName>
</protein>
<dbReference type="SUPFAM" id="SSF46689">
    <property type="entry name" value="Homeodomain-like"/>
    <property type="match status" value="1"/>
</dbReference>
<dbReference type="Pfam" id="PF01527">
    <property type="entry name" value="HTH_Tnp_1"/>
    <property type="match status" value="1"/>
</dbReference>
<sequence>MGKQPKYQRYTKKTKLEAVRRVLDKDEPVQAVLNDLGIRHRDNIYVWIKKYHKEGASAFDRNFGHPYREQSSASPDKLIEELSSELDILKKFIGMSHHSIEERYQAIDALQSQYPLDTICKTLEVSEIGFKHYKKCQQLGLDERYSNSDSVYFPASTCLR</sequence>
<dbReference type="GO" id="GO:0006313">
    <property type="term" value="P:DNA transposition"/>
    <property type="evidence" value="ECO:0007669"/>
    <property type="project" value="InterPro"/>
</dbReference>
<evidence type="ECO:0000313" key="1">
    <source>
        <dbReference type="EMBL" id="SDR10848.1"/>
    </source>
</evidence>
<proteinExistence type="predicted"/>
<organism evidence="1 2">
    <name type="scientific">Virgibacillus salinus</name>
    <dbReference type="NCBI Taxonomy" id="553311"/>
    <lineage>
        <taxon>Bacteria</taxon>
        <taxon>Bacillati</taxon>
        <taxon>Bacillota</taxon>
        <taxon>Bacilli</taxon>
        <taxon>Bacillales</taxon>
        <taxon>Bacillaceae</taxon>
        <taxon>Virgibacillus</taxon>
    </lineage>
</organism>
<dbReference type="GO" id="GO:0003677">
    <property type="term" value="F:DNA binding"/>
    <property type="evidence" value="ECO:0007669"/>
    <property type="project" value="InterPro"/>
</dbReference>
<keyword evidence="2" id="KW-1185">Reference proteome</keyword>
<name>A0A1H1GD94_9BACI</name>
<dbReference type="RefSeq" id="WP_175559527.1">
    <property type="nucleotide sequence ID" value="NZ_FNKD01000005.1"/>
</dbReference>
<dbReference type="InterPro" id="IPR002514">
    <property type="entry name" value="Transposase_8"/>
</dbReference>
<dbReference type="AlphaFoldDB" id="A0A1H1GD94"/>
<dbReference type="InterPro" id="IPR009057">
    <property type="entry name" value="Homeodomain-like_sf"/>
</dbReference>
<evidence type="ECO:0000313" key="2">
    <source>
        <dbReference type="Proteomes" id="UP000199444"/>
    </source>
</evidence>
<reference evidence="1 2" key="1">
    <citation type="submission" date="2016-10" db="EMBL/GenBank/DDBJ databases">
        <authorList>
            <person name="de Groot N.N."/>
        </authorList>
    </citation>
    <scope>NUCLEOTIDE SEQUENCE [LARGE SCALE GENOMIC DNA]</scope>
    <source>
        <strain evidence="1 2">CGMCC 1.10449</strain>
    </source>
</reference>
<dbReference type="Proteomes" id="UP000199444">
    <property type="component" value="Unassembled WGS sequence"/>
</dbReference>